<feature type="compositionally biased region" description="Basic and acidic residues" evidence="1">
    <location>
        <begin position="138"/>
        <end position="148"/>
    </location>
</feature>
<dbReference type="EMBL" id="JAFBMS010000025">
    <property type="protein sequence ID" value="KAG9342974.1"/>
    <property type="molecule type" value="Genomic_DNA"/>
</dbReference>
<feature type="region of interest" description="Disordered" evidence="1">
    <location>
        <begin position="53"/>
        <end position="78"/>
    </location>
</feature>
<sequence>EDVIELNRRLCFIDCQLRKSEHSRRNLEMSNKKLLGFAQNVHRVLSSTNLFGIESGSAKSSPGTDTPDTPPPVPDPAGQLAAEAKELVDTVCSLTSEEVVPGGSEGSNPGPGVTDRYYLWPQLSLPGPSAKDKQHHRKDLDIGMEDRY</sequence>
<evidence type="ECO:0000256" key="1">
    <source>
        <dbReference type="SAM" id="MobiDB-lite"/>
    </source>
</evidence>
<organism evidence="2 3">
    <name type="scientific">Albula glossodonta</name>
    <name type="common">roundjaw bonefish</name>
    <dbReference type="NCBI Taxonomy" id="121402"/>
    <lineage>
        <taxon>Eukaryota</taxon>
        <taxon>Metazoa</taxon>
        <taxon>Chordata</taxon>
        <taxon>Craniata</taxon>
        <taxon>Vertebrata</taxon>
        <taxon>Euteleostomi</taxon>
        <taxon>Actinopterygii</taxon>
        <taxon>Neopterygii</taxon>
        <taxon>Teleostei</taxon>
        <taxon>Albuliformes</taxon>
        <taxon>Albulidae</taxon>
        <taxon>Albula</taxon>
    </lineage>
</organism>
<evidence type="ECO:0000313" key="3">
    <source>
        <dbReference type="Proteomes" id="UP000824540"/>
    </source>
</evidence>
<dbReference type="OrthoDB" id="6022242at2759"/>
<dbReference type="Proteomes" id="UP000824540">
    <property type="component" value="Unassembled WGS sequence"/>
</dbReference>
<accession>A0A8T2NS53</accession>
<feature type="non-terminal residue" evidence="2">
    <location>
        <position position="148"/>
    </location>
</feature>
<dbReference type="AlphaFoldDB" id="A0A8T2NS53"/>
<feature type="region of interest" description="Disordered" evidence="1">
    <location>
        <begin position="96"/>
        <end position="148"/>
    </location>
</feature>
<gene>
    <name evidence="2" type="ORF">JZ751_015190</name>
</gene>
<reference evidence="2" key="1">
    <citation type="thesis" date="2021" institute="BYU ScholarsArchive" country="Provo, UT, USA">
        <title>Applications of and Algorithms for Genome Assembly and Genomic Analyses with an Emphasis on Marine Teleosts.</title>
        <authorList>
            <person name="Pickett B.D."/>
        </authorList>
    </citation>
    <scope>NUCLEOTIDE SEQUENCE</scope>
    <source>
        <strain evidence="2">HI-2016</strain>
    </source>
</reference>
<comment type="caution">
    <text evidence="2">The sequence shown here is derived from an EMBL/GenBank/DDBJ whole genome shotgun (WGS) entry which is preliminary data.</text>
</comment>
<protein>
    <submittedName>
        <fullName evidence="2">Uncharacterized protein</fullName>
    </submittedName>
</protein>
<feature type="compositionally biased region" description="Low complexity" evidence="1">
    <location>
        <begin position="99"/>
        <end position="113"/>
    </location>
</feature>
<name>A0A8T2NS53_9TELE</name>
<evidence type="ECO:0000313" key="2">
    <source>
        <dbReference type="EMBL" id="KAG9342974.1"/>
    </source>
</evidence>
<proteinExistence type="predicted"/>
<keyword evidence="3" id="KW-1185">Reference proteome</keyword>